<evidence type="ECO:0000256" key="2">
    <source>
        <dbReference type="SAM" id="Phobius"/>
    </source>
</evidence>
<dbReference type="InterPro" id="IPR050400">
    <property type="entry name" value="Bact_Cytoskel_RodZ"/>
</dbReference>
<evidence type="ECO:0000259" key="3">
    <source>
        <dbReference type="Pfam" id="PF13464"/>
    </source>
</evidence>
<dbReference type="EMBL" id="JBHTOP010000026">
    <property type="protein sequence ID" value="MFD1672489.1"/>
    <property type="molecule type" value="Genomic_DNA"/>
</dbReference>
<evidence type="ECO:0000313" key="4">
    <source>
        <dbReference type="EMBL" id="MFD1672489.1"/>
    </source>
</evidence>
<feature type="region of interest" description="Disordered" evidence="1">
    <location>
        <begin position="151"/>
        <end position="222"/>
    </location>
</feature>
<dbReference type="RefSeq" id="WP_125712058.1">
    <property type="nucleotide sequence ID" value="NZ_JBHTOP010000026.1"/>
</dbReference>
<feature type="region of interest" description="Disordered" evidence="1">
    <location>
        <begin position="72"/>
        <end position="111"/>
    </location>
</feature>
<dbReference type="Pfam" id="PF13413">
    <property type="entry name" value="HTH_25"/>
    <property type="match status" value="1"/>
</dbReference>
<dbReference type="Gene3D" id="1.10.260.40">
    <property type="entry name" value="lambda repressor-like DNA-binding domains"/>
    <property type="match status" value="1"/>
</dbReference>
<comment type="caution">
    <text evidence="4">The sequence shown here is derived from an EMBL/GenBank/DDBJ whole genome shotgun (WGS) entry which is preliminary data.</text>
</comment>
<gene>
    <name evidence="4" type="ORF">ACFQ5M_10290</name>
</gene>
<keyword evidence="5" id="KW-1185">Reference proteome</keyword>
<protein>
    <submittedName>
        <fullName evidence="4">Helix-turn-helix domain-containing protein</fullName>
    </submittedName>
</protein>
<organism evidence="4 5">
    <name type="scientific">Agrilactobacillus yilanensis</name>
    <dbReference type="NCBI Taxonomy" id="2485997"/>
    <lineage>
        <taxon>Bacteria</taxon>
        <taxon>Bacillati</taxon>
        <taxon>Bacillota</taxon>
        <taxon>Bacilli</taxon>
        <taxon>Lactobacillales</taxon>
        <taxon>Lactobacillaceae</taxon>
        <taxon>Agrilactobacillus</taxon>
    </lineage>
</organism>
<dbReference type="SUPFAM" id="SSF47413">
    <property type="entry name" value="lambda repressor-like DNA-binding domains"/>
    <property type="match status" value="1"/>
</dbReference>
<feature type="compositionally biased region" description="Low complexity" evidence="1">
    <location>
        <begin position="184"/>
        <end position="211"/>
    </location>
</feature>
<sequence length="327" mass="35185">MNELGQKLRQARIDKGYTIDDLQQITKIQKRYLTAIEEGNFDQLPGKFYVNAFIRQYAQTVGLDGQALLNEYQGKDDTNSNDENVTENDSKASTENQGGVEKNAQNSRMLNEQKSSRFDRIRGYLPQIIIIAVVLVLIIGIYTIALNHRNGSNQSATTTSTSSSVKVTDERKSTSKSSSKKASSKASSKSSSSAKSSSTSTSSSKKSSSSSDDLKVSKVKGTRTTSAQTYQITNYPSSGNTLNVSATSDSTWITVTANGSTTWQGSVTAGTPQTIDLPSGITSFMVTSGNATVTELSVNDTSVKLPSTTSSNVVQNYTFQIQSSTNN</sequence>
<dbReference type="Pfam" id="PF13464">
    <property type="entry name" value="RodZ_C"/>
    <property type="match status" value="1"/>
</dbReference>
<keyword evidence="2" id="KW-0812">Transmembrane</keyword>
<keyword evidence="2" id="KW-0472">Membrane</keyword>
<dbReference type="Proteomes" id="UP001597267">
    <property type="component" value="Unassembled WGS sequence"/>
</dbReference>
<evidence type="ECO:0000256" key="1">
    <source>
        <dbReference type="SAM" id="MobiDB-lite"/>
    </source>
</evidence>
<feature type="domain" description="Cytoskeleton protein RodZ-like C-terminal" evidence="3">
    <location>
        <begin position="248"/>
        <end position="314"/>
    </location>
</feature>
<feature type="transmembrane region" description="Helical" evidence="2">
    <location>
        <begin position="124"/>
        <end position="145"/>
    </location>
</feature>
<keyword evidence="2" id="KW-1133">Transmembrane helix</keyword>
<evidence type="ECO:0000313" key="5">
    <source>
        <dbReference type="Proteomes" id="UP001597267"/>
    </source>
</evidence>
<name>A0ABW4J9X2_9LACO</name>
<dbReference type="PANTHER" id="PTHR34475">
    <property type="match status" value="1"/>
</dbReference>
<dbReference type="PANTHER" id="PTHR34475:SF1">
    <property type="entry name" value="CYTOSKELETON PROTEIN RODZ"/>
    <property type="match status" value="1"/>
</dbReference>
<feature type="compositionally biased region" description="Polar residues" evidence="1">
    <location>
        <begin position="91"/>
        <end position="111"/>
    </location>
</feature>
<dbReference type="InterPro" id="IPR025194">
    <property type="entry name" value="RodZ-like_C"/>
</dbReference>
<proteinExistence type="predicted"/>
<dbReference type="InterPro" id="IPR010982">
    <property type="entry name" value="Lambda_DNA-bd_dom_sf"/>
</dbReference>
<accession>A0ABW4J9X2</accession>
<reference evidence="5" key="1">
    <citation type="journal article" date="2019" name="Int. J. Syst. Evol. Microbiol.">
        <title>The Global Catalogue of Microorganisms (GCM) 10K type strain sequencing project: providing services to taxonomists for standard genome sequencing and annotation.</title>
        <authorList>
            <consortium name="The Broad Institute Genomics Platform"/>
            <consortium name="The Broad Institute Genome Sequencing Center for Infectious Disease"/>
            <person name="Wu L."/>
            <person name="Ma J."/>
        </authorList>
    </citation>
    <scope>NUCLEOTIDE SEQUENCE [LARGE SCALE GENOMIC DNA]</scope>
    <source>
        <strain evidence="5">CCM 8896</strain>
    </source>
</reference>